<keyword evidence="1" id="KW-0808">Transferase</keyword>
<dbReference type="CDD" id="cd24008">
    <property type="entry name" value="ASKHA_NBD_GLK"/>
    <property type="match status" value="1"/>
</dbReference>
<dbReference type="SUPFAM" id="SSF53067">
    <property type="entry name" value="Actin-like ATPase domain"/>
    <property type="match status" value="1"/>
</dbReference>
<dbReference type="PANTHER" id="PTHR47363:SF1">
    <property type="entry name" value="GLUCOKINASE"/>
    <property type="match status" value="1"/>
</dbReference>
<dbReference type="InterPro" id="IPR003836">
    <property type="entry name" value="Glucokinase"/>
</dbReference>
<dbReference type="PANTHER" id="PTHR47363">
    <property type="entry name" value="GLUCOKINASE"/>
    <property type="match status" value="1"/>
</dbReference>
<accession>A0A915XJM8</accession>
<dbReference type="Gene3D" id="3.30.420.40">
    <property type="match status" value="1"/>
</dbReference>
<dbReference type="Pfam" id="PF02685">
    <property type="entry name" value="Glucokinase"/>
    <property type="match status" value="2"/>
</dbReference>
<keyword evidence="2" id="KW-0418">Kinase</keyword>
<evidence type="ECO:0000313" key="5">
    <source>
        <dbReference type="Proteomes" id="UP001063350"/>
    </source>
</evidence>
<gene>
    <name evidence="4" type="ORF">GF1_29010</name>
</gene>
<dbReference type="AlphaFoldDB" id="A0A915XJM8"/>
<protein>
    <submittedName>
        <fullName evidence="4">Glucokinase</fullName>
    </submittedName>
</protein>
<dbReference type="Gene3D" id="3.40.367.20">
    <property type="match status" value="1"/>
</dbReference>
<name>A0A915XJM8_9BACT</name>
<comment type="similarity">
    <text evidence="3">Belongs to the bacterial glucokinase family.</text>
</comment>
<evidence type="ECO:0000256" key="1">
    <source>
        <dbReference type="ARBA" id="ARBA00022679"/>
    </source>
</evidence>
<dbReference type="KEGG" id="ddu:GF1_29010"/>
<evidence type="ECO:0000313" key="4">
    <source>
        <dbReference type="EMBL" id="BCO10525.1"/>
    </source>
</evidence>
<dbReference type="Proteomes" id="UP001063350">
    <property type="component" value="Chromosome"/>
</dbReference>
<evidence type="ECO:0000256" key="2">
    <source>
        <dbReference type="ARBA" id="ARBA00022777"/>
    </source>
</evidence>
<organism evidence="4 5">
    <name type="scientific">Desulfolithobacter dissulfuricans</name>
    <dbReference type="NCBI Taxonomy" id="2795293"/>
    <lineage>
        <taxon>Bacteria</taxon>
        <taxon>Pseudomonadati</taxon>
        <taxon>Thermodesulfobacteriota</taxon>
        <taxon>Desulfobulbia</taxon>
        <taxon>Desulfobulbales</taxon>
        <taxon>Desulfobulbaceae</taxon>
        <taxon>Desulfolithobacter</taxon>
    </lineage>
</organism>
<dbReference type="InterPro" id="IPR043129">
    <property type="entry name" value="ATPase_NBD"/>
</dbReference>
<dbReference type="EMBL" id="AP024233">
    <property type="protein sequence ID" value="BCO10525.1"/>
    <property type="molecule type" value="Genomic_DNA"/>
</dbReference>
<dbReference type="GO" id="GO:0005536">
    <property type="term" value="F:D-glucose binding"/>
    <property type="evidence" value="ECO:0007669"/>
    <property type="project" value="InterPro"/>
</dbReference>
<proteinExistence type="inferred from homology"/>
<keyword evidence="5" id="KW-1185">Reference proteome</keyword>
<dbReference type="GO" id="GO:0005524">
    <property type="term" value="F:ATP binding"/>
    <property type="evidence" value="ECO:0007669"/>
    <property type="project" value="InterPro"/>
</dbReference>
<evidence type="ECO:0000256" key="3">
    <source>
        <dbReference type="RuleBase" id="RU004046"/>
    </source>
</evidence>
<sequence>MTVREQKYRNQEWNCLEAIIDDFLSLEPEKPRAACFGVAGPIRDNRVRMTNLGWTLDAVRLQDRFTIRQVALINDLVAMALGTLELPSRDLKPINRGQADPAGAIGVLAPGTGLGEAFILRLPAGPLSDSQAVPPSNSRAVPPSNSRAVPLPCGSEGGHVDFAPRDELQIELLRYLRQRKAHVSVEDVCSGRAIPMLYDFLDSHTGAGERLLSFQDPDLDPTAAIVQAARRSLEGREGGSDLAVRALELFWDILAAEAANLTLKVLCWGGIYIGGGMPPRILPFLKPDRFLDRFARGVYRDLLTAVPIHVILNPKTGLLGAASRARALLREKSS</sequence>
<reference evidence="4" key="1">
    <citation type="submission" date="2020-12" db="EMBL/GenBank/DDBJ databases">
        <title>Desulfobium dissulfuricans gen. nov., sp. nov., a novel mesophilic, sulfate-reducing bacterium isolated from a deep-sea hydrothermal vent.</title>
        <authorList>
            <person name="Hashimoto Y."/>
            <person name="Tame A."/>
            <person name="Sawayama S."/>
            <person name="Miyazaki J."/>
            <person name="Takai K."/>
            <person name="Nakagawa S."/>
        </authorList>
    </citation>
    <scope>NUCLEOTIDE SEQUENCE</scope>
    <source>
        <strain evidence="4">GF1</strain>
    </source>
</reference>
<dbReference type="GO" id="GO:0004340">
    <property type="term" value="F:glucokinase activity"/>
    <property type="evidence" value="ECO:0007669"/>
    <property type="project" value="InterPro"/>
</dbReference>
<dbReference type="GO" id="GO:0006096">
    <property type="term" value="P:glycolytic process"/>
    <property type="evidence" value="ECO:0007669"/>
    <property type="project" value="InterPro"/>
</dbReference>